<evidence type="ECO:0000313" key="2">
    <source>
        <dbReference type="EMBL" id="RFU79782.1"/>
    </source>
</evidence>
<sequence length="97" mass="10911">MTAQIVVELSTALERIDLLQQTLPALHTALSKVIQNVNLAQRKRRFPKREVVDPYDISWLLDVIPKQVARPSKQTEASESGSDVYEISPPRRAPPPP</sequence>
<accession>A0A395NUI9</accession>
<reference evidence="2 3" key="1">
    <citation type="journal article" date="2018" name="PLoS Pathog.">
        <title>Evolution of structural diversity of trichothecenes, a family of toxins produced by plant pathogenic and entomopathogenic fungi.</title>
        <authorList>
            <person name="Proctor R.H."/>
            <person name="McCormick S.P."/>
            <person name="Kim H.S."/>
            <person name="Cardoza R.E."/>
            <person name="Stanley A.M."/>
            <person name="Lindo L."/>
            <person name="Kelly A."/>
            <person name="Brown D.W."/>
            <person name="Lee T."/>
            <person name="Vaughan M.M."/>
            <person name="Alexander N.J."/>
            <person name="Busman M."/>
            <person name="Gutierrez S."/>
        </authorList>
    </citation>
    <scope>NUCLEOTIDE SEQUENCE [LARGE SCALE GENOMIC DNA]</scope>
    <source>
        <strain evidence="2 3">IBT 40837</strain>
    </source>
</reference>
<keyword evidence="3" id="KW-1185">Reference proteome</keyword>
<gene>
    <name evidence="2" type="ORF">TARUN_2376</name>
</gene>
<feature type="non-terminal residue" evidence="2">
    <location>
        <position position="97"/>
    </location>
</feature>
<dbReference type="AlphaFoldDB" id="A0A395NUI9"/>
<feature type="region of interest" description="Disordered" evidence="1">
    <location>
        <begin position="68"/>
        <end position="97"/>
    </location>
</feature>
<feature type="compositionally biased region" description="Polar residues" evidence="1">
    <location>
        <begin position="72"/>
        <end position="81"/>
    </location>
</feature>
<dbReference type="Proteomes" id="UP000266272">
    <property type="component" value="Unassembled WGS sequence"/>
</dbReference>
<organism evidence="2 3">
    <name type="scientific">Trichoderma arundinaceum</name>
    <dbReference type="NCBI Taxonomy" id="490622"/>
    <lineage>
        <taxon>Eukaryota</taxon>
        <taxon>Fungi</taxon>
        <taxon>Dikarya</taxon>
        <taxon>Ascomycota</taxon>
        <taxon>Pezizomycotina</taxon>
        <taxon>Sordariomycetes</taxon>
        <taxon>Hypocreomycetidae</taxon>
        <taxon>Hypocreales</taxon>
        <taxon>Hypocreaceae</taxon>
        <taxon>Trichoderma</taxon>
    </lineage>
</organism>
<evidence type="ECO:0000256" key="1">
    <source>
        <dbReference type="SAM" id="MobiDB-lite"/>
    </source>
</evidence>
<protein>
    <submittedName>
        <fullName evidence="2">Uncharacterized protein</fullName>
    </submittedName>
</protein>
<proteinExistence type="predicted"/>
<dbReference type="EMBL" id="PXOA01000138">
    <property type="protein sequence ID" value="RFU79782.1"/>
    <property type="molecule type" value="Genomic_DNA"/>
</dbReference>
<comment type="caution">
    <text evidence="2">The sequence shown here is derived from an EMBL/GenBank/DDBJ whole genome shotgun (WGS) entry which is preliminary data.</text>
</comment>
<name>A0A395NUI9_TRIAR</name>
<evidence type="ECO:0000313" key="3">
    <source>
        <dbReference type="Proteomes" id="UP000266272"/>
    </source>
</evidence>